<evidence type="ECO:0000256" key="2">
    <source>
        <dbReference type="SAM" id="MobiDB-lite"/>
    </source>
</evidence>
<evidence type="ECO:0000256" key="1">
    <source>
        <dbReference type="SAM" id="Coils"/>
    </source>
</evidence>
<keyword evidence="3" id="KW-0812">Transmembrane</keyword>
<reference evidence="5" key="1">
    <citation type="submission" date="2019-10" db="EMBL/GenBank/DDBJ databases">
        <title>Streptomyces sp. nov., a novel actinobacterium isolated from alkaline environment.</title>
        <authorList>
            <person name="Golinska P."/>
        </authorList>
    </citation>
    <scope>NUCLEOTIDE SEQUENCE [LARGE SCALE GENOMIC DNA]</scope>
    <source>
        <strain evidence="5">DSM 42108</strain>
    </source>
</reference>
<keyword evidence="3" id="KW-0472">Membrane</keyword>
<feature type="transmembrane region" description="Helical" evidence="3">
    <location>
        <begin position="40"/>
        <end position="61"/>
    </location>
</feature>
<evidence type="ECO:0000313" key="5">
    <source>
        <dbReference type="Proteomes" id="UP000530234"/>
    </source>
</evidence>
<evidence type="ECO:0000313" key="4">
    <source>
        <dbReference type="EMBL" id="MBB0228166.1"/>
    </source>
</evidence>
<dbReference type="RefSeq" id="WP_182659861.1">
    <property type="nucleotide sequence ID" value="NZ_VKHS01000010.1"/>
</dbReference>
<keyword evidence="3" id="KW-1133">Transmembrane helix</keyword>
<accession>A0A7W3SZN0</accession>
<proteinExistence type="predicted"/>
<comment type="caution">
    <text evidence="4">The sequence shown here is derived from an EMBL/GenBank/DDBJ whole genome shotgun (WGS) entry which is preliminary data.</text>
</comment>
<sequence>MGSPRGSTPGPGPGGIVVPVLFGGVGAAVALVAGGTGPTALVAGAGIAVVVWLVTAGTALLTRSAGRSTGRSAAEPPSAGIPADVRPWLTRAASAADDLTRHAATVPSLTGAAEYVRTAVDRLHARARAVAVIDAASGDTDSRRLRGEHRRLTEEAAALPGGPLRRAKEEAAGAALERADARERREELRALLLATLESTALRAEAAAERGATIVSLRAAGDVPDEQLDLGPVDTELRAVQAGLDRLEEITRNLASDEGRDGRA</sequence>
<dbReference type="AlphaFoldDB" id="A0A7W3SZN0"/>
<keyword evidence="5" id="KW-1185">Reference proteome</keyword>
<organism evidence="4 5">
    <name type="scientific">Streptomyces calidiresistens</name>
    <dbReference type="NCBI Taxonomy" id="1485586"/>
    <lineage>
        <taxon>Bacteria</taxon>
        <taxon>Bacillati</taxon>
        <taxon>Actinomycetota</taxon>
        <taxon>Actinomycetes</taxon>
        <taxon>Kitasatosporales</taxon>
        <taxon>Streptomycetaceae</taxon>
        <taxon>Streptomyces</taxon>
    </lineage>
</organism>
<gene>
    <name evidence="4" type="ORF">FOE67_01235</name>
</gene>
<evidence type="ECO:0000256" key="3">
    <source>
        <dbReference type="SAM" id="Phobius"/>
    </source>
</evidence>
<feature type="transmembrane region" description="Helical" evidence="3">
    <location>
        <begin position="12"/>
        <end position="34"/>
    </location>
</feature>
<dbReference type="Proteomes" id="UP000530234">
    <property type="component" value="Unassembled WGS sequence"/>
</dbReference>
<dbReference type="EMBL" id="VKHS01000010">
    <property type="protein sequence ID" value="MBB0228166.1"/>
    <property type="molecule type" value="Genomic_DNA"/>
</dbReference>
<protein>
    <submittedName>
        <fullName evidence="4">Uncharacterized protein</fullName>
    </submittedName>
</protein>
<feature type="coiled-coil region" evidence="1">
    <location>
        <begin position="164"/>
        <end position="191"/>
    </location>
</feature>
<keyword evidence="1" id="KW-0175">Coiled coil</keyword>
<name>A0A7W3SZN0_9ACTN</name>
<feature type="region of interest" description="Disordered" evidence="2">
    <location>
        <begin position="64"/>
        <end position="84"/>
    </location>
</feature>